<comment type="caution">
    <text evidence="2">The sequence shown here is derived from an EMBL/GenBank/DDBJ whole genome shotgun (WGS) entry which is preliminary data.</text>
</comment>
<dbReference type="Proteomes" id="UP000196531">
    <property type="component" value="Unassembled WGS sequence"/>
</dbReference>
<reference evidence="3" key="1">
    <citation type="journal article" date="2017" name="Proc. Natl. Acad. Sci. U.S.A.">
        <title>Simulation of Deepwater Horizon oil plume reveals substrate specialization within a complex community of hydrocarbon-degraders.</title>
        <authorList>
            <person name="Hu P."/>
            <person name="Dubinsky E.A."/>
            <person name="Probst A.J."/>
            <person name="Wang J."/>
            <person name="Sieber C.M.K."/>
            <person name="Tom L.M."/>
            <person name="Gardinali P."/>
            <person name="Banfield J.F."/>
            <person name="Atlas R.M."/>
            <person name="Andersen G.L."/>
        </authorList>
    </citation>
    <scope>NUCLEOTIDE SEQUENCE [LARGE SCALE GENOMIC DNA]</scope>
</reference>
<dbReference type="SUPFAM" id="SSF50969">
    <property type="entry name" value="YVTN repeat-like/Quinoprotein amine dehydrogenase"/>
    <property type="match status" value="1"/>
</dbReference>
<dbReference type="EMBL" id="MAAO01000006">
    <property type="protein sequence ID" value="OUR96256.1"/>
    <property type="molecule type" value="Genomic_DNA"/>
</dbReference>
<gene>
    <name evidence="2" type="ORF">A9Q84_07820</name>
</gene>
<keyword evidence="1" id="KW-0732">Signal</keyword>
<name>A0A1Y5F5T9_9BACT</name>
<dbReference type="AlphaFoldDB" id="A0A1Y5F5T9"/>
<evidence type="ECO:0008006" key="4">
    <source>
        <dbReference type="Google" id="ProtNLM"/>
    </source>
</evidence>
<evidence type="ECO:0000256" key="1">
    <source>
        <dbReference type="SAM" id="SignalP"/>
    </source>
</evidence>
<organism evidence="2 3">
    <name type="scientific">Halobacteriovorax marinus</name>
    <dbReference type="NCBI Taxonomy" id="97084"/>
    <lineage>
        <taxon>Bacteria</taxon>
        <taxon>Pseudomonadati</taxon>
        <taxon>Bdellovibrionota</taxon>
        <taxon>Bacteriovoracia</taxon>
        <taxon>Bacteriovoracales</taxon>
        <taxon>Halobacteriovoraceae</taxon>
        <taxon>Halobacteriovorax</taxon>
    </lineage>
</organism>
<evidence type="ECO:0000313" key="3">
    <source>
        <dbReference type="Proteomes" id="UP000196531"/>
    </source>
</evidence>
<proteinExistence type="predicted"/>
<sequence>MKLILILSLLSIQTFAAKTESFELIYKGKNRFSPLIEMYGDTLIVADKVGTGQISLINTTSLNNVDVVNLDAGIISVTALHKEGWFAACYDMGNAAVLFHISNPEKKKKIYFGPESDYMCAGIDVTFEKNHPKLWIGSTFQRHILQYSFPRFTRPRITKKFDLISGPFRLKVRDNKVYTSNGLLMQRMPRNLPLILDAKSGNALAGSKLARSNETTLIREYGSNVTFDMNNKKAYYFRVLSNQLMQVDMNNPNENRLETIDLSIKFPRESTMYKKCQVVLGSHNDEQGKKLISWSVLKNGKEIQVIDAIDVTKFKYFSGQRIDSKGNVYLSSPLGVYRINLGLNLKVCR</sequence>
<accession>A0A1Y5F5T9</accession>
<evidence type="ECO:0000313" key="2">
    <source>
        <dbReference type="EMBL" id="OUR96256.1"/>
    </source>
</evidence>
<protein>
    <recommendedName>
        <fullName evidence="4">SMP-30/Gluconolactonase/LRE-like region domain-containing protein</fullName>
    </recommendedName>
</protein>
<feature type="signal peptide" evidence="1">
    <location>
        <begin position="1"/>
        <end position="16"/>
    </location>
</feature>
<feature type="chain" id="PRO_5012712100" description="SMP-30/Gluconolactonase/LRE-like region domain-containing protein" evidence="1">
    <location>
        <begin position="17"/>
        <end position="349"/>
    </location>
</feature>
<dbReference type="InterPro" id="IPR011044">
    <property type="entry name" value="Quino_amine_DH_bsu"/>
</dbReference>